<organism evidence="1">
    <name type="scientific">freshwater metagenome</name>
    <dbReference type="NCBI Taxonomy" id="449393"/>
    <lineage>
        <taxon>unclassified sequences</taxon>
        <taxon>metagenomes</taxon>
        <taxon>ecological metagenomes</taxon>
    </lineage>
</organism>
<dbReference type="AlphaFoldDB" id="A0A6J6W0F3"/>
<name>A0A6J6W0F3_9ZZZZ</name>
<accession>A0A6J6W0F3</accession>
<dbReference type="EMBL" id="CAEZZX010000073">
    <property type="protein sequence ID" value="CAB4777139.1"/>
    <property type="molecule type" value="Genomic_DNA"/>
</dbReference>
<gene>
    <name evidence="1" type="ORF">UFOPK2938_00484</name>
</gene>
<sequence length="60" mass="7110">MNMRFFDKVDSYLECTQREGYVAYTEKMYEHMKPYESYPREFVDVVLDTGPSNDVADALN</sequence>
<evidence type="ECO:0000313" key="1">
    <source>
        <dbReference type="EMBL" id="CAB4777139.1"/>
    </source>
</evidence>
<reference evidence="1" key="1">
    <citation type="submission" date="2020-05" db="EMBL/GenBank/DDBJ databases">
        <authorList>
            <person name="Chiriac C."/>
            <person name="Salcher M."/>
            <person name="Ghai R."/>
            <person name="Kavagutti S V."/>
        </authorList>
    </citation>
    <scope>NUCLEOTIDE SEQUENCE</scope>
</reference>
<protein>
    <submittedName>
        <fullName evidence="1">Unannotated protein</fullName>
    </submittedName>
</protein>
<proteinExistence type="predicted"/>